<evidence type="ECO:0000313" key="3">
    <source>
        <dbReference type="Proteomes" id="UP000694864"/>
    </source>
</evidence>
<evidence type="ECO:0000313" key="4">
    <source>
        <dbReference type="RefSeq" id="XP_010480481.1"/>
    </source>
</evidence>
<dbReference type="Proteomes" id="UP000694864">
    <property type="component" value="Chromosome 17"/>
</dbReference>
<dbReference type="SUPFAM" id="SSF81901">
    <property type="entry name" value="HCP-like"/>
    <property type="match status" value="1"/>
</dbReference>
<evidence type="ECO:0000256" key="1">
    <source>
        <dbReference type="ARBA" id="ARBA00022737"/>
    </source>
</evidence>
<sequence>MPEESTKLTVSSSAGLRTLSLFEGFLAHGNIDKASKIFKDLKQGHETYPYYGAEYIEMSQVAYMNMEHFFKQGKDEEAMQWYRSTISKYCLKQGKDDEQGTVDNRIPKNWENRADTVNSVLKVLLKYGKKTEAWSLFDKLCEINKAVEIARTKEAWDGNADCYTTLVTRFVRQGMMSEADVMFNEMFSSVHFPMYRYLGIHRVMVDGFVKAGRFDDAHRFVNKIADISLNHVSRRVDFSLSTGHGFFI</sequence>
<proteinExistence type="predicted"/>
<reference evidence="4" key="2">
    <citation type="submission" date="2025-08" db="UniProtKB">
        <authorList>
            <consortium name="RefSeq"/>
        </authorList>
    </citation>
    <scope>IDENTIFICATION</scope>
    <source>
        <tissue evidence="4">Leaf</tissue>
    </source>
</reference>
<organism evidence="3 4">
    <name type="scientific">Camelina sativa</name>
    <name type="common">False flax</name>
    <name type="synonym">Myagrum sativum</name>
    <dbReference type="NCBI Taxonomy" id="90675"/>
    <lineage>
        <taxon>Eukaryota</taxon>
        <taxon>Viridiplantae</taxon>
        <taxon>Streptophyta</taxon>
        <taxon>Embryophyta</taxon>
        <taxon>Tracheophyta</taxon>
        <taxon>Spermatophyta</taxon>
        <taxon>Magnoliopsida</taxon>
        <taxon>eudicotyledons</taxon>
        <taxon>Gunneridae</taxon>
        <taxon>Pentapetalae</taxon>
        <taxon>rosids</taxon>
        <taxon>malvids</taxon>
        <taxon>Brassicales</taxon>
        <taxon>Brassicaceae</taxon>
        <taxon>Camelineae</taxon>
        <taxon>Camelina</taxon>
    </lineage>
</organism>
<dbReference type="Pfam" id="PF01535">
    <property type="entry name" value="PPR"/>
    <property type="match status" value="4"/>
</dbReference>
<dbReference type="NCBIfam" id="TIGR00756">
    <property type="entry name" value="PPR"/>
    <property type="match status" value="1"/>
</dbReference>
<dbReference type="InterPro" id="IPR002885">
    <property type="entry name" value="PPR_rpt"/>
</dbReference>
<dbReference type="PANTHER" id="PTHR47937:SF2">
    <property type="entry name" value="PENTATRICOPEPTIDE (PPR) REPEAT-CONTAINING PROTEIN, PF01535'-RELATED"/>
    <property type="match status" value="1"/>
</dbReference>
<accession>A0ABM0X4F5</accession>
<dbReference type="InterPro" id="IPR011990">
    <property type="entry name" value="TPR-like_helical_dom_sf"/>
</dbReference>
<keyword evidence="3" id="KW-1185">Reference proteome</keyword>
<feature type="repeat" description="PPR" evidence="2">
    <location>
        <begin position="159"/>
        <end position="193"/>
    </location>
</feature>
<dbReference type="PROSITE" id="PS51375">
    <property type="entry name" value="PPR"/>
    <property type="match status" value="1"/>
</dbReference>
<dbReference type="InterPro" id="IPR052308">
    <property type="entry name" value="PPR_domain-containing"/>
</dbReference>
<dbReference type="RefSeq" id="XP_010480481.1">
    <property type="nucleotide sequence ID" value="XM_010482179.1"/>
</dbReference>
<protein>
    <submittedName>
        <fullName evidence="4">Pentatricopeptide repeat-containing protein At3g60960, mitochondrial-like</fullName>
    </submittedName>
</protein>
<gene>
    <name evidence="4" type="primary">LOC104759229</name>
</gene>
<dbReference type="GeneID" id="104759229"/>
<reference evidence="3" key="1">
    <citation type="journal article" date="2014" name="Nat. Commun.">
        <title>The emerging biofuel crop Camelina sativa retains a highly undifferentiated hexaploid genome structure.</title>
        <authorList>
            <person name="Kagale S."/>
            <person name="Koh C."/>
            <person name="Nixon J."/>
            <person name="Bollina V."/>
            <person name="Clarke W.E."/>
            <person name="Tuteja R."/>
            <person name="Spillane C."/>
            <person name="Robinson S.J."/>
            <person name="Links M.G."/>
            <person name="Clarke C."/>
            <person name="Higgins E.E."/>
            <person name="Huebert T."/>
            <person name="Sharpe A.G."/>
            <person name="Parkin I.A."/>
        </authorList>
    </citation>
    <scope>NUCLEOTIDE SEQUENCE [LARGE SCALE GENOMIC DNA]</scope>
    <source>
        <strain evidence="3">cv. DH55</strain>
    </source>
</reference>
<keyword evidence="1" id="KW-0677">Repeat</keyword>
<dbReference type="Gene3D" id="1.25.40.10">
    <property type="entry name" value="Tetratricopeptide repeat domain"/>
    <property type="match status" value="1"/>
</dbReference>
<dbReference type="PANTHER" id="PTHR47937">
    <property type="entry name" value="PLASTID TRANSCRIPTIONALLY ACTIVE CHROMOSOME 2-LIKE PROTEIN"/>
    <property type="match status" value="1"/>
</dbReference>
<evidence type="ECO:0000256" key="2">
    <source>
        <dbReference type="PROSITE-ProRule" id="PRU00708"/>
    </source>
</evidence>
<name>A0ABM0X4F5_CAMSA</name>